<dbReference type="eggNOG" id="COG0640">
    <property type="taxonomic scope" value="Bacteria"/>
</dbReference>
<protein>
    <submittedName>
        <fullName evidence="5">Putative ArsR family transcriptional regulator</fullName>
    </submittedName>
</protein>
<evidence type="ECO:0000256" key="2">
    <source>
        <dbReference type="ARBA" id="ARBA00023125"/>
    </source>
</evidence>
<dbReference type="PANTHER" id="PTHR33154">
    <property type="entry name" value="TRANSCRIPTIONAL REGULATOR, ARSR FAMILY"/>
    <property type="match status" value="1"/>
</dbReference>
<evidence type="ECO:0000313" key="6">
    <source>
        <dbReference type="Proteomes" id="UP000002204"/>
    </source>
</evidence>
<evidence type="ECO:0000259" key="4">
    <source>
        <dbReference type="PROSITE" id="PS50987"/>
    </source>
</evidence>
<dbReference type="InterPro" id="IPR001845">
    <property type="entry name" value="HTH_ArsR_DNA-bd_dom"/>
</dbReference>
<dbReference type="EMBL" id="AP008957">
    <property type="protein sequence ID" value="BAH35892.1"/>
    <property type="molecule type" value="Genomic_DNA"/>
</dbReference>
<dbReference type="Pfam" id="PF13412">
    <property type="entry name" value="HTH_24"/>
    <property type="match status" value="1"/>
</dbReference>
<dbReference type="HOGENOM" id="CLU_097806_7_1_11"/>
<reference evidence="5 6" key="2">
    <citation type="journal article" date="2006" name="Environ. Microbiol.">
        <title>Sequence analysis of three plasmids harboured in Rhodococcus erythropolis strain PR4.</title>
        <authorList>
            <person name="Sekine M."/>
            <person name="Tanikawa S."/>
            <person name="Omata S."/>
            <person name="Saito M."/>
            <person name="Fujisawa T."/>
            <person name="Tsukatani N."/>
            <person name="Tajima T."/>
            <person name="Sekigawa T."/>
            <person name="Kosugi H."/>
            <person name="Matsuo Y."/>
            <person name="Nishiko R."/>
            <person name="Imamura K."/>
            <person name="Ito M."/>
            <person name="Narita H."/>
            <person name="Tago S."/>
            <person name="Fujita N."/>
            <person name="Harayama S."/>
        </authorList>
    </citation>
    <scope>NUCLEOTIDE SEQUENCE [LARGE SCALE GENOMIC DNA]</scope>
    <source>
        <strain evidence="6">PR4 / NBRC 100887</strain>
    </source>
</reference>
<proteinExistence type="predicted"/>
<dbReference type="NCBIfam" id="NF033788">
    <property type="entry name" value="HTH_metalloreg"/>
    <property type="match status" value="1"/>
</dbReference>
<dbReference type="GO" id="GO:0003700">
    <property type="term" value="F:DNA-binding transcription factor activity"/>
    <property type="evidence" value="ECO:0007669"/>
    <property type="project" value="InterPro"/>
</dbReference>
<dbReference type="GO" id="GO:0003677">
    <property type="term" value="F:DNA binding"/>
    <property type="evidence" value="ECO:0007669"/>
    <property type="project" value="UniProtKB-KW"/>
</dbReference>
<dbReference type="PRINTS" id="PR00778">
    <property type="entry name" value="HTHARSR"/>
</dbReference>
<dbReference type="InterPro" id="IPR051081">
    <property type="entry name" value="HTH_MetalResp_TranReg"/>
</dbReference>
<dbReference type="Proteomes" id="UP000002204">
    <property type="component" value="Chromosome"/>
</dbReference>
<dbReference type="InterPro" id="IPR011991">
    <property type="entry name" value="ArsR-like_HTH"/>
</dbReference>
<evidence type="ECO:0000256" key="1">
    <source>
        <dbReference type="ARBA" id="ARBA00023015"/>
    </source>
</evidence>
<dbReference type="SUPFAM" id="SSF46785">
    <property type="entry name" value="Winged helix' DNA-binding domain"/>
    <property type="match status" value="1"/>
</dbReference>
<dbReference type="PROSITE" id="PS50987">
    <property type="entry name" value="HTH_ARSR_2"/>
    <property type="match status" value="1"/>
</dbReference>
<feature type="domain" description="HTH arsR-type" evidence="4">
    <location>
        <begin position="36"/>
        <end position="131"/>
    </location>
</feature>
<dbReference type="SMART" id="SM00418">
    <property type="entry name" value="HTH_ARSR"/>
    <property type="match status" value="1"/>
</dbReference>
<keyword evidence="2" id="KW-0238">DNA-binding</keyword>
<dbReference type="Gene3D" id="1.10.10.10">
    <property type="entry name" value="Winged helix-like DNA-binding domain superfamily/Winged helix DNA-binding domain"/>
    <property type="match status" value="1"/>
</dbReference>
<dbReference type="PANTHER" id="PTHR33154:SF33">
    <property type="entry name" value="TRANSCRIPTIONAL REPRESSOR SDPR"/>
    <property type="match status" value="1"/>
</dbReference>
<organism evidence="5 6">
    <name type="scientific">Rhodococcus erythropolis (strain PR4 / NBRC 100887)</name>
    <dbReference type="NCBI Taxonomy" id="234621"/>
    <lineage>
        <taxon>Bacteria</taxon>
        <taxon>Bacillati</taxon>
        <taxon>Actinomycetota</taxon>
        <taxon>Actinomycetes</taxon>
        <taxon>Mycobacteriales</taxon>
        <taxon>Nocardiaceae</taxon>
        <taxon>Rhodococcus</taxon>
        <taxon>Rhodococcus erythropolis group</taxon>
    </lineage>
</organism>
<evidence type="ECO:0000313" key="5">
    <source>
        <dbReference type="EMBL" id="BAH35892.1"/>
    </source>
</evidence>
<sequence length="140" mass="15088">MGDRKFYGGSRLTNAGAADTSGALSVEDVRRARAALEGLDVTSWSGRFELLSDANRLRLLLCLHHAPGICVTDLSVALGMSGTAVSHALRLLRSQGWVSATRDGRSMRYQLADDTVHQLLHSIGATHFHDETPTPGHTHS</sequence>
<dbReference type="InterPro" id="IPR036390">
    <property type="entry name" value="WH_DNA-bd_sf"/>
</dbReference>
<keyword evidence="1" id="KW-0805">Transcription regulation</keyword>
<reference evidence="6" key="1">
    <citation type="submission" date="2005-03" db="EMBL/GenBank/DDBJ databases">
        <title>Comparison of the complete genome sequences of Rhodococcus erythropolis PR4 and Rhodococcus opacus B4.</title>
        <authorList>
            <person name="Takarada H."/>
            <person name="Sekine M."/>
            <person name="Hosoyama A."/>
            <person name="Yamada R."/>
            <person name="Fujisawa T."/>
            <person name="Omata S."/>
            <person name="Shimizu A."/>
            <person name="Tsukatani N."/>
            <person name="Tanikawa S."/>
            <person name="Fujita N."/>
            <person name="Harayama S."/>
        </authorList>
    </citation>
    <scope>NUCLEOTIDE SEQUENCE [LARGE SCALE GENOMIC DNA]</scope>
    <source>
        <strain evidence="6">PR4 / NBRC 100887</strain>
    </source>
</reference>
<gene>
    <name evidence="5" type="ordered locus">RER_51840</name>
</gene>
<dbReference type="CDD" id="cd00090">
    <property type="entry name" value="HTH_ARSR"/>
    <property type="match status" value="1"/>
</dbReference>
<keyword evidence="3" id="KW-0804">Transcription</keyword>
<evidence type="ECO:0000256" key="3">
    <source>
        <dbReference type="ARBA" id="ARBA00023163"/>
    </source>
</evidence>
<dbReference type="InterPro" id="IPR036388">
    <property type="entry name" value="WH-like_DNA-bd_sf"/>
</dbReference>
<accession>C0ZQX4</accession>
<dbReference type="KEGG" id="rer:RER_51840"/>
<name>C0ZQX4_RHOE4</name>
<dbReference type="AlphaFoldDB" id="C0ZQX4"/>